<evidence type="ECO:0000256" key="4">
    <source>
        <dbReference type="ARBA" id="ARBA00022692"/>
    </source>
</evidence>
<comment type="subcellular location">
    <subcellularLocation>
        <location evidence="1">Membrane</location>
        <topology evidence="1">Multi-pass membrane protein</topology>
    </subcellularLocation>
</comment>
<evidence type="ECO:0000256" key="8">
    <source>
        <dbReference type="PROSITE-ProRule" id="PRU00282"/>
    </source>
</evidence>
<evidence type="ECO:0000313" key="11">
    <source>
        <dbReference type="Proteomes" id="UP000515160"/>
    </source>
</evidence>
<accession>A0A6P8YV39</accession>
<evidence type="ECO:0000256" key="7">
    <source>
        <dbReference type="ARBA" id="ARBA00023136"/>
    </source>
</evidence>
<dbReference type="OrthoDB" id="270584at2759"/>
<dbReference type="Proteomes" id="UP000515160">
    <property type="component" value="Chromosome 3"/>
</dbReference>
<evidence type="ECO:0000256" key="10">
    <source>
        <dbReference type="SAM" id="Phobius"/>
    </source>
</evidence>
<dbReference type="AlphaFoldDB" id="A0A6P8YV39"/>
<keyword evidence="6 10" id="KW-1133">Transmembrane helix</keyword>
<gene>
    <name evidence="12" type="primary">LOC117571392</name>
</gene>
<evidence type="ECO:0000256" key="1">
    <source>
        <dbReference type="ARBA" id="ARBA00004141"/>
    </source>
</evidence>
<feature type="repeat" description="Solcar" evidence="8">
    <location>
        <begin position="58"/>
        <end position="149"/>
    </location>
</feature>
<feature type="repeat" description="Solcar" evidence="8">
    <location>
        <begin position="1"/>
        <end position="54"/>
    </location>
</feature>
<keyword evidence="3 9" id="KW-0813">Transport</keyword>
<evidence type="ECO:0000256" key="3">
    <source>
        <dbReference type="ARBA" id="ARBA00022448"/>
    </source>
</evidence>
<dbReference type="Pfam" id="PF00153">
    <property type="entry name" value="Mito_carr"/>
    <property type="match status" value="3"/>
</dbReference>
<keyword evidence="5" id="KW-0677">Repeat</keyword>
<feature type="repeat" description="Solcar" evidence="8">
    <location>
        <begin position="159"/>
        <end position="243"/>
    </location>
</feature>
<proteinExistence type="inferred from homology"/>
<dbReference type="SUPFAM" id="SSF103506">
    <property type="entry name" value="Mitochondrial carrier"/>
    <property type="match status" value="1"/>
</dbReference>
<keyword evidence="11" id="KW-1185">Reference proteome</keyword>
<evidence type="ECO:0000256" key="6">
    <source>
        <dbReference type="ARBA" id="ARBA00022989"/>
    </source>
</evidence>
<dbReference type="PROSITE" id="PS50920">
    <property type="entry name" value="SOLCAR"/>
    <property type="match status" value="3"/>
</dbReference>
<dbReference type="GeneID" id="117571392"/>
<dbReference type="InterPro" id="IPR023395">
    <property type="entry name" value="MCP_dom_sf"/>
</dbReference>
<name>A0A6P8YV39_DROAB</name>
<reference evidence="12" key="1">
    <citation type="submission" date="2025-08" db="UniProtKB">
        <authorList>
            <consortium name="RefSeq"/>
        </authorList>
    </citation>
    <scope>IDENTIFICATION</scope>
    <source>
        <strain evidence="12">15112-1751.03</strain>
        <tissue evidence="12">Whole Adult</tissue>
    </source>
</reference>
<evidence type="ECO:0000256" key="5">
    <source>
        <dbReference type="ARBA" id="ARBA00022737"/>
    </source>
</evidence>
<comment type="similarity">
    <text evidence="2 9">Belongs to the mitochondrial carrier (TC 2.A.29) family.</text>
</comment>
<dbReference type="GO" id="GO:0016020">
    <property type="term" value="C:membrane"/>
    <property type="evidence" value="ECO:0007669"/>
    <property type="project" value="UniProtKB-SubCell"/>
</dbReference>
<keyword evidence="4 8" id="KW-0812">Transmembrane</keyword>
<dbReference type="RefSeq" id="XP_034109402.1">
    <property type="nucleotide sequence ID" value="XM_034253511.2"/>
</dbReference>
<evidence type="ECO:0000313" key="12">
    <source>
        <dbReference type="RefSeq" id="XP_034109402.1"/>
    </source>
</evidence>
<protein>
    <submittedName>
        <fullName evidence="12">Mitochondrial dicarboxylate carrier</fullName>
    </submittedName>
</protein>
<dbReference type="PANTHER" id="PTHR45618">
    <property type="entry name" value="MITOCHONDRIAL DICARBOXYLATE CARRIER-RELATED"/>
    <property type="match status" value="1"/>
</dbReference>
<evidence type="ECO:0000256" key="9">
    <source>
        <dbReference type="RuleBase" id="RU000488"/>
    </source>
</evidence>
<dbReference type="InterPro" id="IPR050391">
    <property type="entry name" value="Mito_Metabolite_Transporter"/>
</dbReference>
<feature type="transmembrane region" description="Helical" evidence="10">
    <location>
        <begin position="60"/>
        <end position="79"/>
    </location>
</feature>
<evidence type="ECO:0000256" key="2">
    <source>
        <dbReference type="ARBA" id="ARBA00006375"/>
    </source>
</evidence>
<feature type="transmembrane region" description="Helical" evidence="10">
    <location>
        <begin position="214"/>
        <end position="237"/>
    </location>
</feature>
<organism evidence="11 12">
    <name type="scientific">Drosophila albomicans</name>
    <name type="common">Fruit fly</name>
    <dbReference type="NCBI Taxonomy" id="7291"/>
    <lineage>
        <taxon>Eukaryota</taxon>
        <taxon>Metazoa</taxon>
        <taxon>Ecdysozoa</taxon>
        <taxon>Arthropoda</taxon>
        <taxon>Hexapoda</taxon>
        <taxon>Insecta</taxon>
        <taxon>Pterygota</taxon>
        <taxon>Neoptera</taxon>
        <taxon>Endopterygota</taxon>
        <taxon>Diptera</taxon>
        <taxon>Brachycera</taxon>
        <taxon>Muscomorpha</taxon>
        <taxon>Ephydroidea</taxon>
        <taxon>Drosophilidae</taxon>
        <taxon>Drosophila</taxon>
    </lineage>
</organism>
<dbReference type="InterPro" id="IPR018108">
    <property type="entry name" value="MCP_transmembrane"/>
</dbReference>
<keyword evidence="7 8" id="KW-0472">Membrane</keyword>
<sequence>MMILKKDRTTFQTARRAIRHNGFISLYDGLSAQVFRQCSYGLLRFHLYHKGKEYVDEFNFLHKIFVATVAGTIAGIVGIPSEMINTRMQIDRMLSPKIQRNYKHVFHGFYKVCREEGIRALYTGGMYACTRSALATVGQIAVYDQSKILYLRYLKLDEDSKLLHLISSLSAGIICAPLVQPIEILKTLKMVATSNYLSTKKQKKIHLMRFGFRGLFRGFTATICRMVPNTIILMLVYEELRLRFGYYQPHDL</sequence>
<dbReference type="Gene3D" id="1.50.40.10">
    <property type="entry name" value="Mitochondrial carrier domain"/>
    <property type="match status" value="1"/>
</dbReference>